<keyword evidence="3" id="KW-1185">Reference proteome</keyword>
<dbReference type="Proteomes" id="UP000324701">
    <property type="component" value="Unassembled WGS sequence"/>
</dbReference>
<evidence type="ECO:0000313" key="3">
    <source>
        <dbReference type="Proteomes" id="UP000324701"/>
    </source>
</evidence>
<evidence type="ECO:0000256" key="1">
    <source>
        <dbReference type="SAM" id="MobiDB-lite"/>
    </source>
</evidence>
<sequence length="102" mass="11130">MNITTFREVSSAAVDLVHPYDADPARRFKQPWASPLGIGLHTAASVHHGAAIQIRARRPETRAAAYAANPDRLCRKPAPPKLPNAAWINEPPKENTDTEQAA</sequence>
<dbReference type="AlphaFoldDB" id="A0A5B1BRT3"/>
<dbReference type="OrthoDB" id="52928at2"/>
<name>A0A5B1BRT3_MYCSI</name>
<comment type="caution">
    <text evidence="2">The sequence shown here is derived from an EMBL/GenBank/DDBJ whole genome shotgun (WGS) entry which is preliminary data.</text>
</comment>
<dbReference type="RefSeq" id="WP_149653705.1">
    <property type="nucleotide sequence ID" value="NZ_VTZN01000043.1"/>
</dbReference>
<reference evidence="2 3" key="1">
    <citation type="submission" date="2019-09" db="EMBL/GenBank/DDBJ databases">
        <title>Report of infection by Mycobacterium simiae a patient suffering from pulmonary tuberculosis.</title>
        <authorList>
            <person name="Mohanty P.S."/>
            <person name="Bansal A.K."/>
            <person name="Singh H."/>
            <person name="Sharma S."/>
            <person name="Patil S.A."/>
            <person name="Upadhaya P."/>
            <person name="Singh P.K."/>
            <person name="Kumar D."/>
            <person name="Kumar S."/>
            <person name="Singh R.K."/>
            <person name="Chaudhary B."/>
        </authorList>
    </citation>
    <scope>NUCLEOTIDE SEQUENCE [LARGE SCALE GENOMIC DNA]</scope>
    <source>
        <strain evidence="2 3">JAL-560-SIM</strain>
    </source>
</reference>
<proteinExistence type="predicted"/>
<feature type="region of interest" description="Disordered" evidence="1">
    <location>
        <begin position="67"/>
        <end position="102"/>
    </location>
</feature>
<evidence type="ECO:0000313" key="2">
    <source>
        <dbReference type="EMBL" id="KAA1250485.1"/>
    </source>
</evidence>
<protein>
    <submittedName>
        <fullName evidence="2">Uncharacterized protein</fullName>
    </submittedName>
</protein>
<gene>
    <name evidence="2" type="ORF">F0Q45_09460</name>
</gene>
<dbReference type="EMBL" id="VTZN01000043">
    <property type="protein sequence ID" value="KAA1250485.1"/>
    <property type="molecule type" value="Genomic_DNA"/>
</dbReference>
<accession>A0A5B1BRT3</accession>
<organism evidence="2 3">
    <name type="scientific">Mycobacterium simiae</name>
    <name type="common">Mycobacterium habana</name>
    <dbReference type="NCBI Taxonomy" id="1784"/>
    <lineage>
        <taxon>Bacteria</taxon>
        <taxon>Bacillati</taxon>
        <taxon>Actinomycetota</taxon>
        <taxon>Actinomycetes</taxon>
        <taxon>Mycobacteriales</taxon>
        <taxon>Mycobacteriaceae</taxon>
        <taxon>Mycobacterium</taxon>
        <taxon>Mycobacterium simiae complex</taxon>
    </lineage>
</organism>